<sequence length="116" mass="13425">MNSERSEGCDLREKGMDAASWVPALLRAFKNKENVIHSSSCPQQSQLFPKFCITCFKLECKFGHKEGDYPHKDHKVLPNDSCQSLLLEEKSQKPLPYPHSYRTKERKGIPRRAPFF</sequence>
<name>A0A834TUJ9_9FABA</name>
<reference evidence="2" key="1">
    <citation type="submission" date="2020-09" db="EMBL/GenBank/DDBJ databases">
        <title>Genome-Enabled Discovery of Anthraquinone Biosynthesis in Senna tora.</title>
        <authorList>
            <person name="Kang S.-H."/>
            <person name="Pandey R.P."/>
            <person name="Lee C.-M."/>
            <person name="Sim J.-S."/>
            <person name="Jeong J.-T."/>
            <person name="Choi B.-S."/>
            <person name="Jung M."/>
            <person name="Ginzburg D."/>
            <person name="Zhao K."/>
            <person name="Won S.Y."/>
            <person name="Oh T.-J."/>
            <person name="Yu Y."/>
            <person name="Kim N.-H."/>
            <person name="Lee O.R."/>
            <person name="Lee T.-H."/>
            <person name="Bashyal P."/>
            <person name="Kim T.-S."/>
            <person name="Lee W.-H."/>
            <person name="Kawkins C."/>
            <person name="Kim C.-K."/>
            <person name="Kim J.S."/>
            <person name="Ahn B.O."/>
            <person name="Rhee S.Y."/>
            <person name="Sohng J.K."/>
        </authorList>
    </citation>
    <scope>NUCLEOTIDE SEQUENCE</scope>
    <source>
        <tissue evidence="2">Leaf</tissue>
    </source>
</reference>
<comment type="caution">
    <text evidence="2">The sequence shown here is derived from an EMBL/GenBank/DDBJ whole genome shotgun (WGS) entry which is preliminary data.</text>
</comment>
<dbReference type="AlphaFoldDB" id="A0A834TUJ9"/>
<protein>
    <submittedName>
        <fullName evidence="2">Uncharacterized protein</fullName>
    </submittedName>
</protein>
<proteinExistence type="predicted"/>
<evidence type="ECO:0000313" key="2">
    <source>
        <dbReference type="EMBL" id="KAF7828793.1"/>
    </source>
</evidence>
<evidence type="ECO:0000313" key="3">
    <source>
        <dbReference type="Proteomes" id="UP000634136"/>
    </source>
</evidence>
<evidence type="ECO:0000256" key="1">
    <source>
        <dbReference type="SAM" id="MobiDB-lite"/>
    </source>
</evidence>
<dbReference type="EMBL" id="JAAIUW010000006">
    <property type="protein sequence ID" value="KAF7828793.1"/>
    <property type="molecule type" value="Genomic_DNA"/>
</dbReference>
<keyword evidence="3" id="KW-1185">Reference proteome</keyword>
<accession>A0A834TUJ9</accession>
<organism evidence="2 3">
    <name type="scientific">Senna tora</name>
    <dbReference type="NCBI Taxonomy" id="362788"/>
    <lineage>
        <taxon>Eukaryota</taxon>
        <taxon>Viridiplantae</taxon>
        <taxon>Streptophyta</taxon>
        <taxon>Embryophyta</taxon>
        <taxon>Tracheophyta</taxon>
        <taxon>Spermatophyta</taxon>
        <taxon>Magnoliopsida</taxon>
        <taxon>eudicotyledons</taxon>
        <taxon>Gunneridae</taxon>
        <taxon>Pentapetalae</taxon>
        <taxon>rosids</taxon>
        <taxon>fabids</taxon>
        <taxon>Fabales</taxon>
        <taxon>Fabaceae</taxon>
        <taxon>Caesalpinioideae</taxon>
        <taxon>Cassia clade</taxon>
        <taxon>Senna</taxon>
    </lineage>
</organism>
<dbReference type="Proteomes" id="UP000634136">
    <property type="component" value="Unassembled WGS sequence"/>
</dbReference>
<feature type="region of interest" description="Disordered" evidence="1">
    <location>
        <begin position="94"/>
        <end position="116"/>
    </location>
</feature>
<gene>
    <name evidence="2" type="ORF">G2W53_019957</name>
</gene>